<keyword evidence="1" id="KW-0472">Membrane</keyword>
<gene>
    <name evidence="2" type="ORF">CLV74_102309</name>
</gene>
<feature type="transmembrane region" description="Helical" evidence="1">
    <location>
        <begin position="6"/>
        <end position="26"/>
    </location>
</feature>
<comment type="caution">
    <text evidence="2">The sequence shown here is derived from an EMBL/GenBank/DDBJ whole genome shotgun (WGS) entry which is preliminary data.</text>
</comment>
<evidence type="ECO:0008006" key="4">
    <source>
        <dbReference type="Google" id="ProtNLM"/>
    </source>
</evidence>
<reference evidence="2 3" key="1">
    <citation type="submission" date="2018-03" db="EMBL/GenBank/DDBJ databases">
        <title>Genomic Encyclopedia of Archaeal and Bacterial Type Strains, Phase II (KMG-II): from individual species to whole genera.</title>
        <authorList>
            <person name="Goeker M."/>
        </authorList>
    </citation>
    <scope>NUCLEOTIDE SEQUENCE [LARGE SCALE GENOMIC DNA]</scope>
    <source>
        <strain evidence="2 3">DSM 100212</strain>
    </source>
</reference>
<evidence type="ECO:0000313" key="2">
    <source>
        <dbReference type="EMBL" id="PRY92394.1"/>
    </source>
</evidence>
<keyword evidence="3" id="KW-1185">Reference proteome</keyword>
<dbReference type="InterPro" id="IPR021329">
    <property type="entry name" value="DUF2938"/>
</dbReference>
<dbReference type="AlphaFoldDB" id="A0A2T0X0M3"/>
<dbReference type="EMBL" id="PVTQ01000002">
    <property type="protein sequence ID" value="PRY92394.1"/>
    <property type="molecule type" value="Genomic_DNA"/>
</dbReference>
<proteinExistence type="predicted"/>
<dbReference type="Pfam" id="PF11158">
    <property type="entry name" value="DUF2938"/>
    <property type="match status" value="1"/>
</dbReference>
<protein>
    <recommendedName>
        <fullName evidence="4">DUF2938 family protein</fullName>
    </recommendedName>
</protein>
<organism evidence="2 3">
    <name type="scientific">Donghicola tyrosinivorans</name>
    <dbReference type="NCBI Taxonomy" id="1652492"/>
    <lineage>
        <taxon>Bacteria</taxon>
        <taxon>Pseudomonadati</taxon>
        <taxon>Pseudomonadota</taxon>
        <taxon>Alphaproteobacteria</taxon>
        <taxon>Rhodobacterales</taxon>
        <taxon>Roseobacteraceae</taxon>
        <taxon>Donghicola</taxon>
    </lineage>
</organism>
<dbReference type="Proteomes" id="UP000238392">
    <property type="component" value="Unassembled WGS sequence"/>
</dbReference>
<feature type="transmembrane region" description="Helical" evidence="1">
    <location>
        <begin position="139"/>
        <end position="157"/>
    </location>
</feature>
<accession>A0A2T0X0M3</accession>
<sequence>MAYLIFAGIVMGLGGTIVMDLWALALNRITGAPLPNWAFVGRWVAHVAKGKVFHDDIAQATPAQGELTIGWVFHYAVGVIYGIFFAMIAGAAWLAMPSFVPVWIYALVTIAAGWFLLHPGLGLGWALSKTPTPWKSRGLGLVAHTWFGLGMWIGALAV</sequence>
<keyword evidence="1" id="KW-0812">Transmembrane</keyword>
<dbReference type="OrthoDB" id="9812539at2"/>
<keyword evidence="1" id="KW-1133">Transmembrane helix</keyword>
<name>A0A2T0X0M3_9RHOB</name>
<evidence type="ECO:0000313" key="3">
    <source>
        <dbReference type="Proteomes" id="UP000238392"/>
    </source>
</evidence>
<feature type="transmembrane region" description="Helical" evidence="1">
    <location>
        <begin position="72"/>
        <end position="96"/>
    </location>
</feature>
<evidence type="ECO:0000256" key="1">
    <source>
        <dbReference type="SAM" id="Phobius"/>
    </source>
</evidence>
<dbReference type="RefSeq" id="WP_106262912.1">
    <property type="nucleotide sequence ID" value="NZ_PVTQ01000002.1"/>
</dbReference>
<feature type="transmembrane region" description="Helical" evidence="1">
    <location>
        <begin position="102"/>
        <end position="127"/>
    </location>
</feature>